<name>A0A2T4MVX7_AERVE</name>
<accession>A0A2T4MVX7</accession>
<organism evidence="1 2">
    <name type="scientific">Aeromonas veronii</name>
    <dbReference type="NCBI Taxonomy" id="654"/>
    <lineage>
        <taxon>Bacteria</taxon>
        <taxon>Pseudomonadati</taxon>
        <taxon>Pseudomonadota</taxon>
        <taxon>Gammaproteobacteria</taxon>
        <taxon>Aeromonadales</taxon>
        <taxon>Aeromonadaceae</taxon>
        <taxon>Aeromonas</taxon>
    </lineage>
</organism>
<proteinExistence type="predicted"/>
<sequence length="68" mass="8036">MRWLLFAQPLRAEWEMMGRRVITRGKLPTVKMTKTENGQNRREADASLLVERFFTLPKAQASDRAFWP</sequence>
<protein>
    <submittedName>
        <fullName evidence="1">Uncharacterized protein</fullName>
    </submittedName>
</protein>
<gene>
    <name evidence="1" type="ORF">DAA48_23035</name>
</gene>
<comment type="caution">
    <text evidence="1">The sequence shown here is derived from an EMBL/GenBank/DDBJ whole genome shotgun (WGS) entry which is preliminary data.</text>
</comment>
<dbReference type="Proteomes" id="UP000241986">
    <property type="component" value="Unassembled WGS sequence"/>
</dbReference>
<dbReference type="EMBL" id="PZKL01000046">
    <property type="protein sequence ID" value="PTH78750.1"/>
    <property type="molecule type" value="Genomic_DNA"/>
</dbReference>
<dbReference type="AlphaFoldDB" id="A0A2T4MVX7"/>
<reference evidence="1 2" key="1">
    <citation type="submission" date="2018-03" db="EMBL/GenBank/DDBJ databases">
        <title>Aeromonas veronii whole genome sequencing and analysis.</title>
        <authorList>
            <person name="Xie H."/>
            <person name="Liu T."/>
            <person name="Wang K."/>
        </authorList>
    </citation>
    <scope>NUCLEOTIDE SEQUENCE [LARGE SCALE GENOMIC DNA]</scope>
    <source>
        <strain evidence="1 2">XH.VA.1</strain>
    </source>
</reference>
<evidence type="ECO:0000313" key="1">
    <source>
        <dbReference type="EMBL" id="PTH78750.1"/>
    </source>
</evidence>
<evidence type="ECO:0000313" key="2">
    <source>
        <dbReference type="Proteomes" id="UP000241986"/>
    </source>
</evidence>